<comment type="caution">
    <text evidence="1">The sequence shown here is derived from an EMBL/GenBank/DDBJ whole genome shotgun (WGS) entry which is preliminary data.</text>
</comment>
<protein>
    <submittedName>
        <fullName evidence="1">Uncharacterized protein</fullName>
    </submittedName>
</protein>
<evidence type="ECO:0000313" key="1">
    <source>
        <dbReference type="EMBL" id="MBD2199491.1"/>
    </source>
</evidence>
<accession>A0ABR8AHJ8</accession>
<reference evidence="1 2" key="1">
    <citation type="journal article" date="2020" name="ISME J.">
        <title>Comparative genomics reveals insights into cyanobacterial evolution and habitat adaptation.</title>
        <authorList>
            <person name="Chen M.Y."/>
            <person name="Teng W.K."/>
            <person name="Zhao L."/>
            <person name="Hu C.X."/>
            <person name="Zhou Y.K."/>
            <person name="Han B.P."/>
            <person name="Song L.R."/>
            <person name="Shu W.S."/>
        </authorList>
    </citation>
    <scope>NUCLEOTIDE SEQUENCE [LARGE SCALE GENOMIC DNA]</scope>
    <source>
        <strain evidence="1 2">FACHB-288</strain>
    </source>
</reference>
<keyword evidence="2" id="KW-1185">Reference proteome</keyword>
<name>A0ABR8AHJ8_9CYAN</name>
<proteinExistence type="predicted"/>
<dbReference type="RefSeq" id="WP_190548723.1">
    <property type="nucleotide sequence ID" value="NZ_CAWPNO010000097.1"/>
</dbReference>
<sequence>MTINYDALNYLIQGIVFPARIRQTELNAVRERRKAHKQQRKARWAEAS</sequence>
<dbReference type="EMBL" id="JACJQH010000061">
    <property type="protein sequence ID" value="MBD2199491.1"/>
    <property type="molecule type" value="Genomic_DNA"/>
</dbReference>
<evidence type="ECO:0000313" key="2">
    <source>
        <dbReference type="Proteomes" id="UP000658514"/>
    </source>
</evidence>
<organism evidence="1 2">
    <name type="scientific">Calothrix parietina FACHB-288</name>
    <dbReference type="NCBI Taxonomy" id="2692896"/>
    <lineage>
        <taxon>Bacteria</taxon>
        <taxon>Bacillati</taxon>
        <taxon>Cyanobacteriota</taxon>
        <taxon>Cyanophyceae</taxon>
        <taxon>Nostocales</taxon>
        <taxon>Calotrichaceae</taxon>
        <taxon>Calothrix</taxon>
    </lineage>
</organism>
<dbReference type="Proteomes" id="UP000658514">
    <property type="component" value="Unassembled WGS sequence"/>
</dbReference>
<gene>
    <name evidence="1" type="ORF">H6G24_29085</name>
</gene>